<accession>G5C1Z6</accession>
<feature type="region of interest" description="Disordered" evidence="1">
    <location>
        <begin position="18"/>
        <end position="50"/>
    </location>
</feature>
<dbReference type="AlphaFoldDB" id="G5C1Z6"/>
<proteinExistence type="predicted"/>
<reference evidence="2 3" key="1">
    <citation type="journal article" date="2011" name="Nature">
        <title>Genome sequencing reveals insights into physiology and longevity of the naked mole rat.</title>
        <authorList>
            <person name="Kim E.B."/>
            <person name="Fang X."/>
            <person name="Fushan A.A."/>
            <person name="Huang Z."/>
            <person name="Lobanov A.V."/>
            <person name="Han L."/>
            <person name="Marino S.M."/>
            <person name="Sun X."/>
            <person name="Turanov A.A."/>
            <person name="Yang P."/>
            <person name="Yim S.H."/>
            <person name="Zhao X."/>
            <person name="Kasaikina M.V."/>
            <person name="Stoletzki N."/>
            <person name="Peng C."/>
            <person name="Polak P."/>
            <person name="Xiong Z."/>
            <person name="Kiezun A."/>
            <person name="Zhu Y."/>
            <person name="Chen Y."/>
            <person name="Kryukov G.V."/>
            <person name="Zhang Q."/>
            <person name="Peshkin L."/>
            <person name="Yang L."/>
            <person name="Bronson R.T."/>
            <person name="Buffenstein R."/>
            <person name="Wang B."/>
            <person name="Han C."/>
            <person name="Li Q."/>
            <person name="Chen L."/>
            <person name="Zhao W."/>
            <person name="Sunyaev S.R."/>
            <person name="Park T.J."/>
            <person name="Zhang G."/>
            <person name="Wang J."/>
            <person name="Gladyshev V.N."/>
        </authorList>
    </citation>
    <scope>NUCLEOTIDE SEQUENCE [LARGE SCALE GENOMIC DNA]</scope>
</reference>
<evidence type="ECO:0000313" key="2">
    <source>
        <dbReference type="EMBL" id="EHB15557.1"/>
    </source>
</evidence>
<dbReference type="InParanoid" id="G5C1Z6"/>
<sequence length="66" mass="7733">GRITCEFKASLGYTVRPCLRKNKKDRQKEKGRKEGRKKERERSTTMPKGVEQTLRFVFVSFPGKTK</sequence>
<gene>
    <name evidence="2" type="ORF">GW7_01334</name>
</gene>
<evidence type="ECO:0000313" key="3">
    <source>
        <dbReference type="Proteomes" id="UP000006813"/>
    </source>
</evidence>
<organism evidence="2 3">
    <name type="scientific">Heterocephalus glaber</name>
    <name type="common">Naked mole rat</name>
    <dbReference type="NCBI Taxonomy" id="10181"/>
    <lineage>
        <taxon>Eukaryota</taxon>
        <taxon>Metazoa</taxon>
        <taxon>Chordata</taxon>
        <taxon>Craniata</taxon>
        <taxon>Vertebrata</taxon>
        <taxon>Euteleostomi</taxon>
        <taxon>Mammalia</taxon>
        <taxon>Eutheria</taxon>
        <taxon>Euarchontoglires</taxon>
        <taxon>Glires</taxon>
        <taxon>Rodentia</taxon>
        <taxon>Hystricomorpha</taxon>
        <taxon>Bathyergidae</taxon>
        <taxon>Heterocephalus</taxon>
    </lineage>
</organism>
<feature type="compositionally biased region" description="Basic and acidic residues" evidence="1">
    <location>
        <begin position="26"/>
        <end position="43"/>
    </location>
</feature>
<name>G5C1Z6_HETGA</name>
<evidence type="ECO:0000256" key="1">
    <source>
        <dbReference type="SAM" id="MobiDB-lite"/>
    </source>
</evidence>
<dbReference type="EMBL" id="JH172942">
    <property type="protein sequence ID" value="EHB15557.1"/>
    <property type="molecule type" value="Genomic_DNA"/>
</dbReference>
<protein>
    <submittedName>
        <fullName evidence="2">Uncharacterized protein</fullName>
    </submittedName>
</protein>
<dbReference type="Proteomes" id="UP000006813">
    <property type="component" value="Unassembled WGS sequence"/>
</dbReference>
<feature type="non-terminal residue" evidence="2">
    <location>
        <position position="1"/>
    </location>
</feature>